<feature type="binding site" evidence="5">
    <location>
        <position position="424"/>
    </location>
    <ligand>
        <name>Mg(2+)</name>
        <dbReference type="ChEBI" id="CHEBI:18420"/>
    </ligand>
</feature>
<comment type="cofactor">
    <cofactor evidence="5">
        <name>Mg(2+)</name>
        <dbReference type="ChEBI" id="CHEBI:18420"/>
    </cofactor>
</comment>
<dbReference type="PIRSF" id="PIRSF000722">
    <property type="entry name" value="Acetate_prop_kin"/>
    <property type="match status" value="1"/>
</dbReference>
<dbReference type="KEGG" id="ssck:SPSK_07559"/>
<keyword evidence="1 5" id="KW-0808">Transferase</keyword>
<feature type="binding site" evidence="5">
    <location>
        <position position="113"/>
    </location>
    <ligand>
        <name>substrate</name>
    </ligand>
</feature>
<sequence>MKIVLSVNAGSSSVKVSVYSVAARNAEPRQLAEAQVNGLTAPPPKVDYSRHDGSTNGGKNVVYKDKKVTDIDDKAGSIDSQDDAFAFLLRLFVDDKDLQEIGSRDDIAIVTHRIVHGGDYTQPQIVVDDTYAHIEALNDLAPLHNAKSLEIVRSCLKQLPQATNVACFDSQFHATLPPHIRTYPIDPAMAKSNMLRKYGFHGLSYAFITRAVADFLGKPVDETSIIALHLGSGASACAIRGGKSWDTSMGLTPLAGLPGATRSGSVDPSLVFHYASDVGKLSPASTKDLHISRAEEILNKEAGWKALTGTTDFGEIAGSDKPSHQLAFDLFVDRVSAYVGSYYVALKGEVDALVFAGGIGEHSNRLRAAVVDQCSCLGFAIDSAANGAGHLSDVVTDLTGTTGSETNNGSKTARRRVVVCKTDEQLEMAREGSADESLWADRK</sequence>
<dbReference type="GO" id="GO:0006085">
    <property type="term" value="P:acetyl-CoA biosynthetic process"/>
    <property type="evidence" value="ECO:0007669"/>
    <property type="project" value="UniProtKB-UniRule"/>
</dbReference>
<feature type="binding site" evidence="5">
    <location>
        <position position="15"/>
    </location>
    <ligand>
        <name>ATP</name>
        <dbReference type="ChEBI" id="CHEBI:30616"/>
    </ligand>
</feature>
<comment type="caution">
    <text evidence="7">The sequence shown here is derived from an EMBL/GenBank/DDBJ whole genome shotgun (WGS) entry which is preliminary data.</text>
</comment>
<evidence type="ECO:0000256" key="5">
    <source>
        <dbReference type="HAMAP-Rule" id="MF_03131"/>
    </source>
</evidence>
<dbReference type="PANTHER" id="PTHR21060:SF15">
    <property type="entry name" value="ACETATE KINASE-RELATED"/>
    <property type="match status" value="1"/>
</dbReference>
<dbReference type="UniPathway" id="UPA00340">
    <property type="reaction ID" value="UER00458"/>
</dbReference>
<organism evidence="7 8">
    <name type="scientific">Sporothrix schenckii 1099-18</name>
    <dbReference type="NCBI Taxonomy" id="1397361"/>
    <lineage>
        <taxon>Eukaryota</taxon>
        <taxon>Fungi</taxon>
        <taxon>Dikarya</taxon>
        <taxon>Ascomycota</taxon>
        <taxon>Pezizomycotina</taxon>
        <taxon>Sordariomycetes</taxon>
        <taxon>Sordariomycetidae</taxon>
        <taxon>Ophiostomatales</taxon>
        <taxon>Ophiostomataceae</taxon>
        <taxon>Sporothrix</taxon>
    </lineage>
</organism>
<feature type="region of interest" description="Disordered" evidence="6">
    <location>
        <begin position="39"/>
        <end position="61"/>
    </location>
</feature>
<keyword evidence="3 5" id="KW-0418">Kinase</keyword>
<dbReference type="Proteomes" id="UP000033710">
    <property type="component" value="Unassembled WGS sequence"/>
</dbReference>
<dbReference type="PROSITE" id="PS01075">
    <property type="entry name" value="ACETATE_KINASE_1"/>
    <property type="match status" value="1"/>
</dbReference>
<protein>
    <recommendedName>
        <fullName evidence="5">Probable acetate kinase</fullName>
        <ecNumber evidence="5">2.7.2.1</ecNumber>
    </recommendedName>
    <alternativeName>
        <fullName evidence="5">Acetokinase</fullName>
    </alternativeName>
</protein>
<feature type="binding site" evidence="5">
    <location>
        <begin position="229"/>
        <end position="233"/>
    </location>
    <ligand>
        <name>ATP</name>
        <dbReference type="ChEBI" id="CHEBI:30616"/>
    </ligand>
</feature>
<evidence type="ECO:0000256" key="6">
    <source>
        <dbReference type="SAM" id="MobiDB-lite"/>
    </source>
</evidence>
<dbReference type="InterPro" id="IPR000890">
    <property type="entry name" value="Aliphatic_acid_kin_short-chain"/>
</dbReference>
<dbReference type="GO" id="GO:0005524">
    <property type="term" value="F:ATP binding"/>
    <property type="evidence" value="ECO:0007669"/>
    <property type="project" value="UniProtKB-KW"/>
</dbReference>
<dbReference type="InterPro" id="IPR023865">
    <property type="entry name" value="Aliphatic_acid_kinase_CS"/>
</dbReference>
<dbReference type="Pfam" id="PF00871">
    <property type="entry name" value="Acetate_kinase"/>
    <property type="match status" value="1"/>
</dbReference>
<dbReference type="GeneID" id="27669495"/>
<dbReference type="GO" id="GO:0008776">
    <property type="term" value="F:acetate kinase activity"/>
    <property type="evidence" value="ECO:0007669"/>
    <property type="project" value="UniProtKB-UniRule"/>
</dbReference>
<dbReference type="NCBIfam" id="TIGR00016">
    <property type="entry name" value="ackA"/>
    <property type="match status" value="1"/>
</dbReference>
<dbReference type="InterPro" id="IPR004372">
    <property type="entry name" value="Ac/propionate_kinase"/>
</dbReference>
<dbReference type="RefSeq" id="XP_016591105.1">
    <property type="nucleotide sequence ID" value="XM_016734218.1"/>
</dbReference>
<keyword evidence="2 5" id="KW-0547">Nucleotide-binding</keyword>
<dbReference type="PRINTS" id="PR00471">
    <property type="entry name" value="ACETATEKNASE"/>
</dbReference>
<feature type="binding site" evidence="5">
    <location>
        <position position="8"/>
    </location>
    <ligand>
        <name>Mg(2+)</name>
        <dbReference type="ChEBI" id="CHEBI:18420"/>
    </ligand>
</feature>
<dbReference type="OrthoDB" id="67445at2759"/>
<keyword evidence="5" id="KW-0479">Metal-binding</keyword>
<dbReference type="EC" id="2.7.2.1" evidence="5"/>
<dbReference type="Gene3D" id="3.30.420.40">
    <property type="match status" value="2"/>
</dbReference>
<evidence type="ECO:0000256" key="4">
    <source>
        <dbReference type="ARBA" id="ARBA00022840"/>
    </source>
</evidence>
<keyword evidence="5" id="KW-0460">Magnesium</keyword>
<proteinExistence type="inferred from homology"/>
<reference evidence="7 8" key="2">
    <citation type="journal article" date="2015" name="Eukaryot. Cell">
        <title>Asexual propagation of a virulent clone complex in a human and feline outbreak of sporotrichosis.</title>
        <authorList>
            <person name="Teixeira Mde M."/>
            <person name="Rodrigues A.M."/>
            <person name="Tsui C.K."/>
            <person name="de Almeida L.G."/>
            <person name="Van Diepeningen A.D."/>
            <person name="van den Ende B.G."/>
            <person name="Fernandes G.F."/>
            <person name="Kano R."/>
            <person name="Hamelin R.C."/>
            <person name="Lopes-Bezerra L.M."/>
            <person name="Vasconcelos A.T."/>
            <person name="de Hoog S."/>
            <person name="de Camargo Z.P."/>
            <person name="Felipe M.S."/>
        </authorList>
    </citation>
    <scope>NUCLEOTIDE SEQUENCE [LARGE SCALE GENOMIC DNA]</scope>
    <source>
        <strain evidence="7 8">1099-18</strain>
    </source>
</reference>
<dbReference type="HAMAP" id="MF_00020">
    <property type="entry name" value="Acetate_kinase"/>
    <property type="match status" value="1"/>
</dbReference>
<comment type="caution">
    <text evidence="5">Lacks conserved residue(s) required for the propagation of feature annotation.</text>
</comment>
<comment type="pathway">
    <text evidence="5">Metabolic intermediate biosynthesis; acetyl-CoA biosynthesis; acetyl-CoA from acetate: step 1/2.</text>
</comment>
<evidence type="ECO:0000256" key="3">
    <source>
        <dbReference type="ARBA" id="ARBA00022777"/>
    </source>
</evidence>
<dbReference type="EMBL" id="AXCR01000004">
    <property type="protein sequence ID" value="KJR88429.1"/>
    <property type="molecule type" value="Genomic_DNA"/>
</dbReference>
<evidence type="ECO:0000313" key="8">
    <source>
        <dbReference type="Proteomes" id="UP000033710"/>
    </source>
</evidence>
<dbReference type="SUPFAM" id="SSF53067">
    <property type="entry name" value="Actin-like ATPase domain"/>
    <property type="match status" value="2"/>
</dbReference>
<dbReference type="PROSITE" id="PS01076">
    <property type="entry name" value="ACETATE_KINASE_2"/>
    <property type="match status" value="1"/>
</dbReference>
<comment type="catalytic activity">
    <reaction evidence="5">
        <text>acetate + ATP = acetyl phosphate + ADP</text>
        <dbReference type="Rhea" id="RHEA:11352"/>
        <dbReference type="ChEBI" id="CHEBI:22191"/>
        <dbReference type="ChEBI" id="CHEBI:30089"/>
        <dbReference type="ChEBI" id="CHEBI:30616"/>
        <dbReference type="ChEBI" id="CHEBI:456216"/>
        <dbReference type="EC" id="2.7.2.1"/>
    </reaction>
</comment>
<feature type="site" description="Transition state stabilizer" evidence="5">
    <location>
        <position position="201"/>
    </location>
</feature>
<keyword evidence="4 5" id="KW-0067">ATP-binding</keyword>
<evidence type="ECO:0000313" key="7">
    <source>
        <dbReference type="EMBL" id="KJR88429.1"/>
    </source>
</evidence>
<dbReference type="GO" id="GO:0006083">
    <property type="term" value="P:acetate metabolic process"/>
    <property type="evidence" value="ECO:0007669"/>
    <property type="project" value="TreeGrafter"/>
</dbReference>
<gene>
    <name evidence="7" type="ORF">SPSK_07559</name>
</gene>
<dbReference type="InterPro" id="IPR043129">
    <property type="entry name" value="ATPase_NBD"/>
</dbReference>
<accession>A0A0F2MH76</accession>
<dbReference type="AlphaFoldDB" id="A0A0F2MH76"/>
<dbReference type="PANTHER" id="PTHR21060">
    <property type="entry name" value="ACETATE KINASE"/>
    <property type="match status" value="1"/>
</dbReference>
<name>A0A0F2MH76_SPOSC</name>
<evidence type="ECO:0000256" key="1">
    <source>
        <dbReference type="ARBA" id="ARBA00022679"/>
    </source>
</evidence>
<feature type="active site" description="Proton donor/acceptor" evidence="5">
    <location>
        <position position="169"/>
    </location>
</feature>
<evidence type="ECO:0000256" key="2">
    <source>
        <dbReference type="ARBA" id="ARBA00022741"/>
    </source>
</evidence>
<feature type="binding site" evidence="5">
    <location>
        <begin position="358"/>
        <end position="362"/>
    </location>
    <ligand>
        <name>ATP</name>
        <dbReference type="ChEBI" id="CHEBI:30616"/>
    </ligand>
</feature>
<reference evidence="7 8" key="1">
    <citation type="journal article" date="2014" name="BMC Genomics">
        <title>Comparative genomics of the major fungal agents of human and animal Sporotrichosis: Sporothrix schenckii and Sporothrix brasiliensis.</title>
        <authorList>
            <person name="Teixeira M.M."/>
            <person name="de Almeida L.G."/>
            <person name="Kubitschek-Barreira P."/>
            <person name="Alves F.L."/>
            <person name="Kioshima E.S."/>
            <person name="Abadio A.K."/>
            <person name="Fernandes L."/>
            <person name="Derengowski L.S."/>
            <person name="Ferreira K.S."/>
            <person name="Souza R.C."/>
            <person name="Ruiz J.C."/>
            <person name="de Andrade N.C."/>
            <person name="Paes H.C."/>
            <person name="Nicola A.M."/>
            <person name="Albuquerque P."/>
            <person name="Gerber A.L."/>
            <person name="Martins V.P."/>
            <person name="Peconick L.D."/>
            <person name="Neto A.V."/>
            <person name="Chaucanez C.B."/>
            <person name="Silva P.A."/>
            <person name="Cunha O.L."/>
            <person name="de Oliveira F.F."/>
            <person name="dos Santos T.C."/>
            <person name="Barros A.L."/>
            <person name="Soares M.A."/>
            <person name="de Oliveira L.M."/>
            <person name="Marini M.M."/>
            <person name="Villalobos-Duno H."/>
            <person name="Cunha M.M."/>
            <person name="de Hoog S."/>
            <person name="da Silveira J.F."/>
            <person name="Henrissat B."/>
            <person name="Nino-Vega G.A."/>
            <person name="Cisalpino P.S."/>
            <person name="Mora-Montes H.M."/>
            <person name="Almeida S.R."/>
            <person name="Stajich J.E."/>
            <person name="Lopes-Bezerra L.M."/>
            <person name="Vasconcelos A.T."/>
            <person name="Felipe M.S."/>
        </authorList>
    </citation>
    <scope>NUCLEOTIDE SEQUENCE [LARGE SCALE GENOMIC DNA]</scope>
    <source>
        <strain evidence="7 8">1099-18</strain>
    </source>
</reference>
<feature type="site" description="Transition state stabilizer" evidence="5">
    <location>
        <position position="262"/>
    </location>
</feature>
<dbReference type="GO" id="GO:0000287">
    <property type="term" value="F:magnesium ion binding"/>
    <property type="evidence" value="ECO:0007669"/>
    <property type="project" value="UniProtKB-UniRule"/>
</dbReference>
<dbReference type="VEuPathDB" id="FungiDB:SPSK_07559"/>
<comment type="similarity">
    <text evidence="5">Belongs to the acetokinase family.</text>
</comment>